<feature type="domain" description="RSE1/DDB1/CPSF1 C-terminal" evidence="4">
    <location>
        <begin position="1417"/>
        <end position="1738"/>
    </location>
</feature>
<comment type="caution">
    <text evidence="7">The sequence shown here is derived from an EMBL/GenBank/DDBJ whole genome shotgun (WGS) entry which is preliminary data.</text>
</comment>
<dbReference type="InterPro" id="IPR004871">
    <property type="entry name" value="RSE1/DDB1/CPSF1_C"/>
</dbReference>
<dbReference type="PANTHER" id="PTHR10644">
    <property type="entry name" value="DNA REPAIR/RNA PROCESSING CPSF FAMILY"/>
    <property type="match status" value="1"/>
</dbReference>
<dbReference type="InterPro" id="IPR050358">
    <property type="entry name" value="RSE1/DDB1/CFT1"/>
</dbReference>
<evidence type="ECO:0000259" key="5">
    <source>
        <dbReference type="Pfam" id="PF10433"/>
    </source>
</evidence>
<dbReference type="Pfam" id="PF23726">
    <property type="entry name" value="Beta-prop_RSE1_2nd"/>
    <property type="match status" value="1"/>
</dbReference>
<keyword evidence="2" id="KW-0539">Nucleus</keyword>
<protein>
    <submittedName>
        <fullName evidence="7">mRNA cleavage and polyadenylation factor subunit</fullName>
    </submittedName>
</protein>
<dbReference type="InterPro" id="IPR018846">
    <property type="entry name" value="Beta-prop_RSE1/DDB1/CPSF1_1st"/>
</dbReference>
<evidence type="ECO:0000313" key="7">
    <source>
        <dbReference type="EMBL" id="KAJ2754985.1"/>
    </source>
</evidence>
<gene>
    <name evidence="7" type="primary">CFT1_2</name>
    <name evidence="7" type="ORF">GGI19_002007</name>
</gene>
<evidence type="ECO:0000256" key="1">
    <source>
        <dbReference type="ARBA" id="ARBA00004123"/>
    </source>
</evidence>
<name>A0A9W8GWP0_9FUNG</name>
<keyword evidence="8" id="KW-1185">Reference proteome</keyword>
<dbReference type="InterPro" id="IPR015943">
    <property type="entry name" value="WD40/YVTN_repeat-like_dom_sf"/>
</dbReference>
<dbReference type="OrthoDB" id="6109at2759"/>
<dbReference type="Proteomes" id="UP001140011">
    <property type="component" value="Unassembled WGS sequence"/>
</dbReference>
<feature type="domain" description="RSE1/DDB1/CPSF1 first beta-propeller" evidence="5">
    <location>
        <begin position="244"/>
        <end position="461"/>
    </location>
</feature>
<feature type="domain" description="RSE1/DDB1/CPSF1 second beta-propeller" evidence="6">
    <location>
        <begin position="703"/>
        <end position="1052"/>
    </location>
</feature>
<feature type="region of interest" description="Disordered" evidence="3">
    <location>
        <begin position="914"/>
        <end position="939"/>
    </location>
</feature>
<organism evidence="7 8">
    <name type="scientific">Coemansia pectinata</name>
    <dbReference type="NCBI Taxonomy" id="1052879"/>
    <lineage>
        <taxon>Eukaryota</taxon>
        <taxon>Fungi</taxon>
        <taxon>Fungi incertae sedis</taxon>
        <taxon>Zoopagomycota</taxon>
        <taxon>Kickxellomycotina</taxon>
        <taxon>Kickxellomycetes</taxon>
        <taxon>Kickxellales</taxon>
        <taxon>Kickxellaceae</taxon>
        <taxon>Coemansia</taxon>
    </lineage>
</organism>
<dbReference type="SUPFAM" id="SSF46785">
    <property type="entry name" value="Winged helix' DNA-binding domain"/>
    <property type="match status" value="1"/>
</dbReference>
<dbReference type="Pfam" id="PF03178">
    <property type="entry name" value="CPSF_A"/>
    <property type="match status" value="1"/>
</dbReference>
<feature type="compositionally biased region" description="Low complexity" evidence="3">
    <location>
        <begin position="39"/>
        <end position="60"/>
    </location>
</feature>
<evidence type="ECO:0000313" key="8">
    <source>
        <dbReference type="Proteomes" id="UP001140011"/>
    </source>
</evidence>
<dbReference type="GO" id="GO:0005634">
    <property type="term" value="C:nucleus"/>
    <property type="evidence" value="ECO:0007669"/>
    <property type="project" value="UniProtKB-SubCell"/>
</dbReference>
<reference evidence="7" key="1">
    <citation type="submission" date="2022-07" db="EMBL/GenBank/DDBJ databases">
        <title>Phylogenomic reconstructions and comparative analyses of Kickxellomycotina fungi.</title>
        <authorList>
            <person name="Reynolds N.K."/>
            <person name="Stajich J.E."/>
            <person name="Barry K."/>
            <person name="Grigoriev I.V."/>
            <person name="Crous P."/>
            <person name="Smith M.E."/>
        </authorList>
    </citation>
    <scope>NUCLEOTIDE SEQUENCE</scope>
    <source>
        <strain evidence="7">BCRC 34297</strain>
    </source>
</reference>
<dbReference type="InterPro" id="IPR036390">
    <property type="entry name" value="WH_DNA-bd_sf"/>
</dbReference>
<sequence length="1778" mass="193437">MNPKRSAPSATEPRTKKKERLSTNDSFATDSNTERVSSRTRSCSRPSTHNNTNNNSSQLASSPYPVDCLALLCQAAEYVEASGSDHLPMPSPPLLSLPPLPPPPYTTTPRLSPKKPTIAFKYAVYKIVSNDAYLSWVKWNDDENQLYIGNWDFFIDTLVDLGFSATGRTSVMRNFYSYGFKLDSDALARGNVLEVYKIELVLKTTSSNEAAGDDYQYNKNSLGGEEFDLPMIQERSASAHKRPQMHLVGRWSLHGKIMDMQAMRGSKQQGGVENLLLSFAEAKMALVSFDRGTQSIVTESIHYYEHEQLQHKTRNDEVSCALRTDTEGRCVAMRIYDDKLAILPLTTGNDEAKPYSDSYVVDMRSEAGVRGIRDCVFLAGYLEPTLAILHEPVAMWSGILDNAVDSLAITVVSLDLVRRSVSTLNTVGRLPYDSRTLVAVPDPIGGVLVVGGSTITHVANGTVSCISVLNKAAARGIGAAMVDCIDDNNEALGLVLDPHACACAFVGPKTAALWTQQGFCFLLTMDGDGRLVRRIVAKQVAGSGPSAETRAPVADAWDDVGVVPSCVAELRVSYDDDSGVSLDSLLLFVGGTAGRSILLEVEDRGSSDAIANGDASMDIDADLYGESTLALASKGNGNKQETSEDRYRFTVYDELLGTGAIVAMEVGARSQATSGNEENLELVTCAGNEWRGRLRVQQRQIQPEIMATFDVPGAPVRGVWTVRCVAEYNIGGVMQAAADSGSLSSLNDRFMVLSRDASTAVFSVGDELAELERTGFYTKGPTICVAELLACTRVVQVYATGLRVVNASGRETQSVAVDAGQEIVGAEVSDPLVLLRMSGGDYVVYEAMPDSSELRLVSQVPTVLGRASHVSLFRDTHRVLVSNREWAESNRDMQVVSEDQDHDDEFDSLYADAKQQQRRKRLTTQVGSKRQVKKKRGDTHVGASLTDGLGGPLYAAVLLLSGDLCILRLPDFEPVWTMRRFDSLPSTLIPSLVDDDESSEEAQGMRLDQVRLAQLGGDSIETLHLVALTTAGELSVYRAFDFGSSGDAMDLALRFTRIAHDVFAYEPEYERRVIRAQARQLAAYAAWTEADKERLEERAVEERLARERAVEKQRREEAAAVADWGEDSDDEGMVEAPKPIPVVVPPIEEDDLYADADDSRDVFGEDTTEYEKTFQADTEAVKVVDEEVDEPTSAVEAPAEEEDPLDLLEPYVRAPKLTILENVGGYAALFVSGARPTLVLVGSKRHARVHPIRLLARVPSTLQPLGTSSADFDAVAAGLLTPWRAVVGVARFHGSGCSHGFVALGQGGTLTIAGLPAPTSSSLRGGVEFDSPWPVRCIPVGTAHPGIAALGGVCFHAASGSYAVAAASMARFRIKEPNPDIAARDANAPTGADQPLISEHERLELSTTSVPPAIARYHVDLLSPVTWETVDSHALDANEHIAAMEILTLDAAQTATGCKQLLCLATTFVLGEDVASRGKMYVFDIVDVVPLPGRPQTNRKLRLLYQEEIRGAISALAELRGNLAVSLGSKILVRSFRSNESLESVAFLDCQAWVRSLAGFKNFLLIGDFVNSLWFAGFQEEGPTRLQVLGRDFCNQLPVECADFLVSGSQLELVAADAYGSLHFFIYAPRDAHSLNGQKLLRRGEYNLRSQVTAIRRLVAKPLAGGQQACLVATASGALYAVSMLPEKTFKRLHRINTQLVHGTEPLAGLNPREFRSVPIHQRQYHAPRRTVLDADLLVPLYGHGSLSLQRETAQRDGTTADRVLRDIAEIERTVSFF</sequence>
<evidence type="ECO:0000256" key="3">
    <source>
        <dbReference type="SAM" id="MobiDB-lite"/>
    </source>
</evidence>
<dbReference type="InterPro" id="IPR058543">
    <property type="entry name" value="Beta-prop_RSE1/DDB1/CPSF1_2nd"/>
</dbReference>
<evidence type="ECO:0000259" key="6">
    <source>
        <dbReference type="Pfam" id="PF23726"/>
    </source>
</evidence>
<evidence type="ECO:0000259" key="4">
    <source>
        <dbReference type="Pfam" id="PF03178"/>
    </source>
</evidence>
<dbReference type="Pfam" id="PF10433">
    <property type="entry name" value="Beta-prop_RSE1_1st"/>
    <property type="match status" value="1"/>
</dbReference>
<dbReference type="Gene3D" id="2.130.10.10">
    <property type="entry name" value="YVTN repeat-like/Quinoprotein amine dehydrogenase"/>
    <property type="match status" value="3"/>
</dbReference>
<proteinExistence type="predicted"/>
<accession>A0A9W8GWP0</accession>
<comment type="subcellular location">
    <subcellularLocation>
        <location evidence="1">Nucleus</location>
    </subcellularLocation>
</comment>
<dbReference type="GO" id="GO:0003676">
    <property type="term" value="F:nucleic acid binding"/>
    <property type="evidence" value="ECO:0007669"/>
    <property type="project" value="InterPro"/>
</dbReference>
<feature type="region of interest" description="Disordered" evidence="3">
    <location>
        <begin position="1"/>
        <end position="60"/>
    </location>
</feature>
<dbReference type="EMBL" id="JANBUH010000084">
    <property type="protein sequence ID" value="KAJ2754985.1"/>
    <property type="molecule type" value="Genomic_DNA"/>
</dbReference>
<evidence type="ECO:0000256" key="2">
    <source>
        <dbReference type="ARBA" id="ARBA00023242"/>
    </source>
</evidence>